<dbReference type="EMBL" id="VAHF01000007">
    <property type="protein sequence ID" value="TXG58902.1"/>
    <property type="molecule type" value="Genomic_DNA"/>
</dbReference>
<dbReference type="PROSITE" id="PS51222">
    <property type="entry name" value="DCD"/>
    <property type="match status" value="1"/>
</dbReference>
<dbReference type="PANTHER" id="PTHR46034">
    <property type="match status" value="1"/>
</dbReference>
<dbReference type="GO" id="GO:0034976">
    <property type="term" value="P:response to endoplasmic reticulum stress"/>
    <property type="evidence" value="ECO:0007669"/>
    <property type="project" value="InterPro"/>
</dbReference>
<organism evidence="2 3">
    <name type="scientific">Acer yangbiense</name>
    <dbReference type="NCBI Taxonomy" id="1000413"/>
    <lineage>
        <taxon>Eukaryota</taxon>
        <taxon>Viridiplantae</taxon>
        <taxon>Streptophyta</taxon>
        <taxon>Embryophyta</taxon>
        <taxon>Tracheophyta</taxon>
        <taxon>Spermatophyta</taxon>
        <taxon>Magnoliopsida</taxon>
        <taxon>eudicotyledons</taxon>
        <taxon>Gunneridae</taxon>
        <taxon>Pentapetalae</taxon>
        <taxon>rosids</taxon>
        <taxon>malvids</taxon>
        <taxon>Sapindales</taxon>
        <taxon>Sapindaceae</taxon>
        <taxon>Hippocastanoideae</taxon>
        <taxon>Acereae</taxon>
        <taxon>Acer</taxon>
    </lineage>
</organism>
<dbReference type="Pfam" id="PF10539">
    <property type="entry name" value="Dev_Cell_Death"/>
    <property type="match status" value="1"/>
</dbReference>
<gene>
    <name evidence="2" type="ORF">EZV62_016731</name>
</gene>
<evidence type="ECO:0000313" key="2">
    <source>
        <dbReference type="EMBL" id="TXG58902.1"/>
    </source>
</evidence>
<dbReference type="InterPro" id="IPR044832">
    <property type="entry name" value="NRP-like"/>
</dbReference>
<dbReference type="SMART" id="SM00612">
    <property type="entry name" value="Kelch"/>
    <property type="match status" value="5"/>
</dbReference>
<dbReference type="InterPro" id="IPR013989">
    <property type="entry name" value="Dev_and_cell_death_domain"/>
</dbReference>
<dbReference type="Proteomes" id="UP000323000">
    <property type="component" value="Chromosome 7"/>
</dbReference>
<accession>A0A5C7HRR1</accession>
<keyword evidence="3" id="KW-1185">Reference proteome</keyword>
<dbReference type="Pfam" id="PF24681">
    <property type="entry name" value="Kelch_KLHDC2_KLHL20_DRC7"/>
    <property type="match status" value="1"/>
</dbReference>
<dbReference type="InterPro" id="IPR015915">
    <property type="entry name" value="Kelch-typ_b-propeller"/>
</dbReference>
<dbReference type="InterPro" id="IPR006652">
    <property type="entry name" value="Kelch_1"/>
</dbReference>
<dbReference type="SUPFAM" id="SSF117281">
    <property type="entry name" value="Kelch motif"/>
    <property type="match status" value="1"/>
</dbReference>
<dbReference type="PANTHER" id="PTHR46034:SF7">
    <property type="entry name" value="INFLUENZA VIRUS NS1A-BINDING PROTEIN"/>
    <property type="match status" value="1"/>
</dbReference>
<name>A0A5C7HRR1_9ROSI</name>
<dbReference type="Pfam" id="PF01344">
    <property type="entry name" value="Kelch_1"/>
    <property type="match status" value="1"/>
</dbReference>
<feature type="domain" description="DCD" evidence="1">
    <location>
        <begin position="65"/>
        <end position="198"/>
    </location>
</feature>
<dbReference type="AlphaFoldDB" id="A0A5C7HRR1"/>
<evidence type="ECO:0000313" key="3">
    <source>
        <dbReference type="Proteomes" id="UP000323000"/>
    </source>
</evidence>
<protein>
    <recommendedName>
        <fullName evidence="1">DCD domain-containing protein</fullName>
    </recommendedName>
</protein>
<proteinExistence type="predicted"/>
<comment type="caution">
    <text evidence="2">The sequence shown here is derived from an EMBL/GenBank/DDBJ whole genome shotgun (WGS) entry which is preliminary data.</text>
</comment>
<sequence length="728" mass="81695">MRRVCTSPLPFSQLLLSRYVTLAKFTLFPFRASCKNTVSDALLHKPLLAPRMGAGRKTETFQIDTKVDYPNPTSGYVSARNLAKRNLGGLPGAHFHYIKKVDPGLPLFLFNYSNRKLHGIFEAASPGQMNINPYGWTDDGSERTMYPAQVQVRVRMQCQPLVEDQFRPIIADNYYNHHHFWFELDHAQASKLMSLLASVAVAPSSFVPENTARRTFFQPLPSTDKKEESEGCRPFALEEHAKRSSWASDASDSDPSVDEEKAEDELFRLIASEFEHFRESDSTGNASLDGHYQQLEAHSQDEEDLILGKLKSLVFDHEHQDFSLTAYEGEHAVNKDKHLEDEDPISKRVNFTENNEYSCSSSHCQSTIAELLREVGELKTFKTEQTLKMSFLELKLVLFSPFLQMLNSAIFYGCFVQAEKEIQLLKDQCEMVETPSSSSMAQTDIKVIHPLEELHLDPTESIYLVGGYNGESWLSTMESYFPFYDESKSVKPMNSVRSYASVARLNGELYVLGGGDGHLWYDTVELYNPVDDEWTSCPPLNGKKGSLAGAAMNDKIFAIGGGNGVDCFSEVEMLDLDIGRWIRTRSMLQKRFALAAVEHNGALYATGGFDGNEYLNSAERFDPREHSWTRIASMNTRRGCHSLAVLNEKIYALGGFNGEKMVPSVEIYDPRLGTWIDGEPMKQPRGYSAAAVVKDSLYVIGGVRTGNEIVNTVSSKPLLTTFLPSCSN</sequence>
<evidence type="ECO:0000259" key="1">
    <source>
        <dbReference type="PROSITE" id="PS51222"/>
    </source>
</evidence>
<dbReference type="Gene3D" id="2.120.10.80">
    <property type="entry name" value="Kelch-type beta propeller"/>
    <property type="match status" value="1"/>
</dbReference>
<dbReference type="SMART" id="SM00767">
    <property type="entry name" value="DCD"/>
    <property type="match status" value="1"/>
</dbReference>
<reference evidence="3" key="1">
    <citation type="journal article" date="2019" name="Gigascience">
        <title>De novo genome assembly of the endangered Acer yangbiense, a plant species with extremely small populations endemic to Yunnan Province, China.</title>
        <authorList>
            <person name="Yang J."/>
            <person name="Wariss H.M."/>
            <person name="Tao L."/>
            <person name="Zhang R."/>
            <person name="Yun Q."/>
            <person name="Hollingsworth P."/>
            <person name="Dao Z."/>
            <person name="Luo G."/>
            <person name="Guo H."/>
            <person name="Ma Y."/>
            <person name="Sun W."/>
        </authorList>
    </citation>
    <scope>NUCLEOTIDE SEQUENCE [LARGE SCALE GENOMIC DNA]</scope>
    <source>
        <strain evidence="3">cv. Malutang</strain>
    </source>
</reference>
<dbReference type="OrthoDB" id="45365at2759"/>